<reference evidence="1" key="1">
    <citation type="submission" date="2021-01" db="EMBL/GenBank/DDBJ databases">
        <authorList>
            <consortium name="Genoscope - CEA"/>
            <person name="William W."/>
        </authorList>
    </citation>
    <scope>NUCLEOTIDE SEQUENCE</scope>
</reference>
<proteinExistence type="predicted"/>
<name>A0A816YR94_BRANA</name>
<evidence type="ECO:0000313" key="1">
    <source>
        <dbReference type="EMBL" id="CAF2160722.1"/>
    </source>
</evidence>
<dbReference type="EMBL" id="HG994361">
    <property type="protein sequence ID" value="CAF2160722.1"/>
    <property type="molecule type" value="Genomic_DNA"/>
</dbReference>
<accession>A0A816YR94</accession>
<dbReference type="AlphaFoldDB" id="A0A816YR94"/>
<organism evidence="1">
    <name type="scientific">Brassica napus</name>
    <name type="common">Rape</name>
    <dbReference type="NCBI Taxonomy" id="3708"/>
    <lineage>
        <taxon>Eukaryota</taxon>
        <taxon>Viridiplantae</taxon>
        <taxon>Streptophyta</taxon>
        <taxon>Embryophyta</taxon>
        <taxon>Tracheophyta</taxon>
        <taxon>Spermatophyta</taxon>
        <taxon>Magnoliopsida</taxon>
        <taxon>eudicotyledons</taxon>
        <taxon>Gunneridae</taxon>
        <taxon>Pentapetalae</taxon>
        <taxon>rosids</taxon>
        <taxon>malvids</taxon>
        <taxon>Brassicales</taxon>
        <taxon>Brassicaceae</taxon>
        <taxon>Brassiceae</taxon>
        <taxon>Brassica</taxon>
    </lineage>
</organism>
<protein>
    <submittedName>
        <fullName evidence="1">(rape) hypothetical protein</fullName>
    </submittedName>
</protein>
<sequence>MVEKARKVLCLYLSYVASVLKDKSSKLMTEARGLDDVVKSQIGRHLHALDNGIKLHALPENHHVTQPESWNHHTRWRKTMVMESQTQTLVWLWYGKDHSFTVKPAFSVGSNLKPSAARKELSYLTMAQQKATYIIN</sequence>
<gene>
    <name evidence="1" type="ORF">DARMORV10_A07P12130.1</name>
</gene>
<dbReference type="Proteomes" id="UP001295469">
    <property type="component" value="Chromosome A07"/>
</dbReference>